<reference evidence="1 2" key="1">
    <citation type="submission" date="2019-04" db="EMBL/GenBank/DDBJ databases">
        <title>Comparative genomics and transcriptomics to analyze fruiting body development in filamentous ascomycetes.</title>
        <authorList>
            <consortium name="DOE Joint Genome Institute"/>
            <person name="Lutkenhaus R."/>
            <person name="Traeger S."/>
            <person name="Breuer J."/>
            <person name="Kuo A."/>
            <person name="Lipzen A."/>
            <person name="Pangilinan J."/>
            <person name="Dilworth D."/>
            <person name="Sandor L."/>
            <person name="Poggeler S."/>
            <person name="Barry K."/>
            <person name="Grigoriev I.V."/>
            <person name="Nowrousian M."/>
        </authorList>
    </citation>
    <scope>NUCLEOTIDE SEQUENCE [LARGE SCALE GENOMIC DNA]</scope>
    <source>
        <strain evidence="1 2">CBS 389.68</strain>
    </source>
</reference>
<gene>
    <name evidence="1" type="ORF">EX30DRAFT_339977</name>
</gene>
<evidence type="ECO:0000313" key="1">
    <source>
        <dbReference type="EMBL" id="TGZ82074.1"/>
    </source>
</evidence>
<protein>
    <submittedName>
        <fullName evidence="1">Uncharacterized protein</fullName>
    </submittedName>
</protein>
<keyword evidence="2" id="KW-1185">Reference proteome</keyword>
<dbReference type="EMBL" id="ML220116">
    <property type="protein sequence ID" value="TGZ82074.1"/>
    <property type="molecule type" value="Genomic_DNA"/>
</dbReference>
<accession>A0A4S2MZR3</accession>
<evidence type="ECO:0000313" key="2">
    <source>
        <dbReference type="Proteomes" id="UP000298138"/>
    </source>
</evidence>
<sequence length="160" mass="18098">MNSRLCYAFSTCQHSYISKLLHALYPTKNGDGRRAHIANFSLIVTNTRPWKTSSGPSIHPASPRLVTSQPSHQKCVHVSTNELPLSHTATHPDMYPQPPWMAIPSLQHRHLTTNEAFTSRSPYSTAQKTLQAAHLSSALTPHYQLDRRLMNHWQYATLSM</sequence>
<name>A0A4S2MZR3_9PEZI</name>
<dbReference type="AlphaFoldDB" id="A0A4S2MZR3"/>
<dbReference type="Proteomes" id="UP000298138">
    <property type="component" value="Unassembled WGS sequence"/>
</dbReference>
<organism evidence="1 2">
    <name type="scientific">Ascodesmis nigricans</name>
    <dbReference type="NCBI Taxonomy" id="341454"/>
    <lineage>
        <taxon>Eukaryota</taxon>
        <taxon>Fungi</taxon>
        <taxon>Dikarya</taxon>
        <taxon>Ascomycota</taxon>
        <taxon>Pezizomycotina</taxon>
        <taxon>Pezizomycetes</taxon>
        <taxon>Pezizales</taxon>
        <taxon>Ascodesmidaceae</taxon>
        <taxon>Ascodesmis</taxon>
    </lineage>
</organism>
<proteinExistence type="predicted"/>
<dbReference type="InParanoid" id="A0A4S2MZR3"/>